<dbReference type="GO" id="GO:0043001">
    <property type="term" value="P:Golgi to plasma membrane protein transport"/>
    <property type="evidence" value="ECO:0007669"/>
    <property type="project" value="TreeGrafter"/>
</dbReference>
<keyword evidence="11" id="KW-0378">Hydrolase</keyword>
<dbReference type="PRINTS" id="PR00830">
    <property type="entry name" value="ENDOLAPTASE"/>
</dbReference>
<dbReference type="FunFam" id="3.40.50.300:FF:000187">
    <property type="entry name" value="Vesicular-fusion ATPase SEC18"/>
    <property type="match status" value="1"/>
</dbReference>
<dbReference type="EMBL" id="SOZI01000061">
    <property type="protein sequence ID" value="TNY20651.1"/>
    <property type="molecule type" value="Genomic_DNA"/>
</dbReference>
<feature type="domain" description="AAA+ ATPase" evidence="13">
    <location>
        <begin position="313"/>
        <end position="460"/>
    </location>
</feature>
<keyword evidence="5" id="KW-0677">Repeat</keyword>
<evidence type="ECO:0000313" key="14">
    <source>
        <dbReference type="EMBL" id="TNY20651.1"/>
    </source>
</evidence>
<dbReference type="PANTHER" id="PTHR23078:SF3">
    <property type="entry name" value="VESICLE-FUSING ATPASE"/>
    <property type="match status" value="1"/>
</dbReference>
<dbReference type="PANTHER" id="PTHR23078">
    <property type="entry name" value="VESICULAR-FUSION PROTEIN NSF"/>
    <property type="match status" value="1"/>
</dbReference>
<sequence length="815" mass="88061">MSWFSRPDPPNPSAPPPPPPSSSSSQRSAVPPGYARPAYESYAPVNPQRPTTTSYEKPHQPQRSLPRGGRFSVVEAPSPSHALANRIVLNDQDWNGTPYVVIKGHFPYATMFDPAVPRGAIGAARLVRQWVGLSQSGDVVDVEPLDPNSLGSDLYLASLDLEVGYWFEKSARPDTPPFSADELQSVFRKAYDGLVVTVGQPLVFDFHGQNLRATVRSIASLGLDKGQGAGGGGMRTGILTSQTEVNFVKDPASSIKIKASAKKPPPNAILAPNFKFEDMGIGGLDTEFSAIFRRAFASRIFPPGLVEKLGIQHVKGILLFGPPGTGKTLMARQIGKMLNAREPKVVNGPEILNKFVGQSEENIRKLFGDAEKEYKEKGDESGLHIIIFDELDAICKQRGSTNNGTGVGDSVVNQLLSKMDGVDQLNNILLIGMTNRLDMIDEALLRPGRLEVHIEISLPDEHGRVQILTIHTAKMRQNGVMGPDVDVAELAALTKNFSGAELGGLVKSATSFAFNRHVKVGTLAALSDDIDRMQVVRDDFLNALDEVQPAFGVNEEELAAVVQNGIVRFDHHIESILRDGHLLVDQVRTSARTPLVSVLLHGPPGSGKTALAATMALASEFPFIKLVSAENMVGFSEQQKVQHLYKVFSDSYKSPLSVVVVDGIERILDWVPIGPRFSNAVLQALLVLLNKRPPKDRRLLILATTSNRGMLAEMDAMDAFSTTVSVPALTSLAQISALLDSVALFPPSSGEGAQGASAEKERVMRALEQAGVEDAAREGRWAVGVKRLLGICEMCRQDGDRAGDKLVAELVGLML</sequence>
<dbReference type="InterPro" id="IPR041569">
    <property type="entry name" value="AAA_lid_3"/>
</dbReference>
<dbReference type="AlphaFoldDB" id="A0A5C5FY58"/>
<evidence type="ECO:0000259" key="13">
    <source>
        <dbReference type="SMART" id="SM00382"/>
    </source>
</evidence>
<dbReference type="GO" id="GO:0006891">
    <property type="term" value="P:intra-Golgi vesicle-mediated transport"/>
    <property type="evidence" value="ECO:0007669"/>
    <property type="project" value="TreeGrafter"/>
</dbReference>
<comment type="function">
    <text evidence="9 11">Required for vesicle-mediated transport. Catalyzes the fusion of transport vesicles within the Golgi cisternae. Is also required for transport from the endoplasmic reticulum to the Golgi stack. Seems to function as a fusion protein required for the delivery of cargo proteins to all compartments of the Golgi stack independent of vesicle origin.</text>
</comment>
<evidence type="ECO:0000256" key="3">
    <source>
        <dbReference type="ARBA" id="ARBA00022448"/>
    </source>
</evidence>
<evidence type="ECO:0000256" key="6">
    <source>
        <dbReference type="ARBA" id="ARBA00022741"/>
    </source>
</evidence>
<evidence type="ECO:0000256" key="8">
    <source>
        <dbReference type="ARBA" id="ARBA00022927"/>
    </source>
</evidence>
<evidence type="ECO:0000256" key="11">
    <source>
        <dbReference type="RuleBase" id="RU367045"/>
    </source>
</evidence>
<dbReference type="PROSITE" id="PS00674">
    <property type="entry name" value="AAA"/>
    <property type="match status" value="1"/>
</dbReference>
<evidence type="ECO:0000256" key="4">
    <source>
        <dbReference type="ARBA" id="ARBA00022490"/>
    </source>
</evidence>
<dbReference type="InterPro" id="IPR003960">
    <property type="entry name" value="ATPase_AAA_CS"/>
</dbReference>
<dbReference type="InterPro" id="IPR039812">
    <property type="entry name" value="Vesicle-fus_ATPase"/>
</dbReference>
<comment type="subcellular location">
    <subcellularLocation>
        <location evidence="1 11">Cytoplasm</location>
    </subcellularLocation>
</comment>
<dbReference type="Pfam" id="PF02933">
    <property type="entry name" value="CDC48_2"/>
    <property type="match status" value="1"/>
</dbReference>
<proteinExistence type="inferred from homology"/>
<dbReference type="GO" id="GO:0005524">
    <property type="term" value="F:ATP binding"/>
    <property type="evidence" value="ECO:0007669"/>
    <property type="project" value="UniProtKB-UniRule"/>
</dbReference>
<keyword evidence="4 11" id="KW-0963">Cytoplasm</keyword>
<dbReference type="SUPFAM" id="SSF52540">
    <property type="entry name" value="P-loop containing nucleoside triphosphate hydrolases"/>
    <property type="match status" value="2"/>
</dbReference>
<keyword evidence="7 11" id="KW-0067">ATP-binding</keyword>
<evidence type="ECO:0000256" key="7">
    <source>
        <dbReference type="ARBA" id="ARBA00022840"/>
    </source>
</evidence>
<dbReference type="Pfam" id="PF17862">
    <property type="entry name" value="AAA_lid_3"/>
    <property type="match status" value="1"/>
</dbReference>
<feature type="compositionally biased region" description="Pro residues" evidence="12">
    <location>
        <begin position="7"/>
        <end position="21"/>
    </location>
</feature>
<keyword evidence="11" id="KW-0931">ER-Golgi transport</keyword>
<evidence type="ECO:0000256" key="12">
    <source>
        <dbReference type="SAM" id="MobiDB-lite"/>
    </source>
</evidence>
<gene>
    <name evidence="14" type="ORF">DMC30DRAFT_421809</name>
</gene>
<feature type="domain" description="AAA+ ATPase" evidence="13">
    <location>
        <begin position="594"/>
        <end position="730"/>
    </location>
</feature>
<dbReference type="OrthoDB" id="9982946at2759"/>
<dbReference type="SUPFAM" id="SSF50692">
    <property type="entry name" value="ADC-like"/>
    <property type="match status" value="1"/>
</dbReference>
<comment type="similarity">
    <text evidence="2 11">Belongs to the AAA ATPase family.</text>
</comment>
<dbReference type="SUPFAM" id="SSF54585">
    <property type="entry name" value="Cdc48 domain 2-like"/>
    <property type="match status" value="1"/>
</dbReference>
<evidence type="ECO:0000313" key="15">
    <source>
        <dbReference type="Proteomes" id="UP000311382"/>
    </source>
</evidence>
<dbReference type="Gene3D" id="1.10.8.60">
    <property type="match status" value="1"/>
</dbReference>
<dbReference type="InterPro" id="IPR003593">
    <property type="entry name" value="AAA+_ATPase"/>
</dbReference>
<dbReference type="Gene3D" id="3.40.50.300">
    <property type="entry name" value="P-loop containing nucleotide triphosphate hydrolases"/>
    <property type="match status" value="2"/>
</dbReference>
<feature type="region of interest" description="Disordered" evidence="12">
    <location>
        <begin position="1"/>
        <end position="75"/>
    </location>
</feature>
<organism evidence="14 15">
    <name type="scientific">Rhodotorula diobovata</name>
    <dbReference type="NCBI Taxonomy" id="5288"/>
    <lineage>
        <taxon>Eukaryota</taxon>
        <taxon>Fungi</taxon>
        <taxon>Dikarya</taxon>
        <taxon>Basidiomycota</taxon>
        <taxon>Pucciniomycotina</taxon>
        <taxon>Microbotryomycetes</taxon>
        <taxon>Sporidiobolales</taxon>
        <taxon>Sporidiobolaceae</taxon>
        <taxon>Rhodotorula</taxon>
    </lineage>
</organism>
<dbReference type="InterPro" id="IPR029067">
    <property type="entry name" value="CDC48_domain_2-like_sf"/>
</dbReference>
<dbReference type="InterPro" id="IPR027417">
    <property type="entry name" value="P-loop_NTPase"/>
</dbReference>
<evidence type="ECO:0000256" key="5">
    <source>
        <dbReference type="ARBA" id="ARBA00022737"/>
    </source>
</evidence>
<name>A0A5C5FY58_9BASI</name>
<keyword evidence="3 11" id="KW-0813">Transport</keyword>
<keyword evidence="6 11" id="KW-0547">Nucleotide-binding</keyword>
<reference evidence="14 15" key="1">
    <citation type="submission" date="2019-03" db="EMBL/GenBank/DDBJ databases">
        <title>Rhodosporidium diobovatum UCD-FST 08-225 genome sequencing, assembly, and annotation.</title>
        <authorList>
            <person name="Fakankun I.U."/>
            <person name="Fristensky B."/>
            <person name="Levin D.B."/>
        </authorList>
    </citation>
    <scope>NUCLEOTIDE SEQUENCE [LARGE SCALE GENOMIC DNA]</scope>
    <source>
        <strain evidence="14 15">UCD-FST 08-225</strain>
    </source>
</reference>
<dbReference type="GO" id="GO:0035494">
    <property type="term" value="P:SNARE complex disassembly"/>
    <property type="evidence" value="ECO:0007669"/>
    <property type="project" value="InterPro"/>
</dbReference>
<dbReference type="Proteomes" id="UP000311382">
    <property type="component" value="Unassembled WGS sequence"/>
</dbReference>
<dbReference type="Gene3D" id="2.40.40.20">
    <property type="match status" value="1"/>
</dbReference>
<comment type="caution">
    <text evidence="14">The sequence shown here is derived from an EMBL/GenBank/DDBJ whole genome shotgun (WGS) entry which is preliminary data.</text>
</comment>
<dbReference type="CDD" id="cd19504">
    <property type="entry name" value="RecA-like_NSF-SEC18_r1-like"/>
    <property type="match status" value="1"/>
</dbReference>
<keyword evidence="15" id="KW-1185">Reference proteome</keyword>
<protein>
    <recommendedName>
        <fullName evidence="10 11">Vesicular-fusion protein SEC18</fullName>
    </recommendedName>
</protein>
<evidence type="ECO:0000256" key="10">
    <source>
        <dbReference type="ARBA" id="ARBA00068637"/>
    </source>
</evidence>
<evidence type="ECO:0000256" key="9">
    <source>
        <dbReference type="ARBA" id="ARBA00056429"/>
    </source>
</evidence>
<keyword evidence="8 11" id="KW-0653">Protein transport</keyword>
<dbReference type="InterPro" id="IPR004201">
    <property type="entry name" value="Cdc48_dom2"/>
</dbReference>
<dbReference type="InterPro" id="IPR009010">
    <property type="entry name" value="Asp_de-COase-like_dom_sf"/>
</dbReference>
<dbReference type="GO" id="GO:0016887">
    <property type="term" value="F:ATP hydrolysis activity"/>
    <property type="evidence" value="ECO:0007669"/>
    <property type="project" value="InterPro"/>
</dbReference>
<evidence type="ECO:0000256" key="1">
    <source>
        <dbReference type="ARBA" id="ARBA00004496"/>
    </source>
</evidence>
<dbReference type="GO" id="GO:0005795">
    <property type="term" value="C:Golgi stack"/>
    <property type="evidence" value="ECO:0007669"/>
    <property type="project" value="TreeGrafter"/>
</dbReference>
<dbReference type="FunFam" id="1.10.8.60:FF:000026">
    <property type="entry name" value="vesicle-fusing ATPase isoform X1"/>
    <property type="match status" value="1"/>
</dbReference>
<dbReference type="SMART" id="SM00382">
    <property type="entry name" value="AAA"/>
    <property type="match status" value="2"/>
</dbReference>
<dbReference type="InterPro" id="IPR003959">
    <property type="entry name" value="ATPase_AAA_core"/>
</dbReference>
<dbReference type="Pfam" id="PF00004">
    <property type="entry name" value="AAA"/>
    <property type="match status" value="2"/>
</dbReference>
<dbReference type="FunFam" id="3.40.50.300:FF:000166">
    <property type="entry name" value="vesicle-fusing ATPase isoform X1"/>
    <property type="match status" value="1"/>
</dbReference>
<dbReference type="STRING" id="5288.A0A5C5FY58"/>
<feature type="compositionally biased region" description="Low complexity" evidence="12">
    <location>
        <begin position="22"/>
        <end position="32"/>
    </location>
</feature>
<dbReference type="Gene3D" id="3.10.330.10">
    <property type="match status" value="1"/>
</dbReference>
<accession>A0A5C5FY58</accession>
<evidence type="ECO:0000256" key="2">
    <source>
        <dbReference type="ARBA" id="ARBA00006914"/>
    </source>
</evidence>